<protein>
    <submittedName>
        <fullName evidence="1">Kynurenine formamidase</fullName>
        <ecNumber evidence="1">3.5.1.9</ecNumber>
    </submittedName>
</protein>
<dbReference type="InterPro" id="IPR037175">
    <property type="entry name" value="KFase_sf"/>
</dbReference>
<dbReference type="Pfam" id="PF04199">
    <property type="entry name" value="Cyclase"/>
    <property type="match status" value="1"/>
</dbReference>
<keyword evidence="1" id="KW-0378">Hydrolase</keyword>
<dbReference type="EC" id="3.5.1.9" evidence="1"/>
<evidence type="ECO:0000313" key="1">
    <source>
        <dbReference type="EMBL" id="QGZ93685.1"/>
    </source>
</evidence>
<proteinExistence type="predicted"/>
<dbReference type="InterPro" id="IPR007325">
    <property type="entry name" value="KFase/CYL"/>
</dbReference>
<sequence>MLDTPANVATWLSHARTLLRAGEIVELSHPMTMDMPHSPNHPPFMFRLTKLHGDSSLGGDVSASSDMFTMGSHNGTHIDGLGHIACGGIVAGGLVAEEISSRRDGFQEIGIETVEPLFLRGVLLDVARHHGRERLEITHAIGADELETVAAAQGVEVMPGDAVLIRTGWAQLWADHSAYVGYPKGSPGVTGEAAAWLGDRGVRTTGTDTFAYDVRPAPQMPAHVELMVKRRINIMENLVLEELSRRGVFEFMFCALPLRIVGGTGSPIRPIALY</sequence>
<accession>A0A6I6MGC8</accession>
<name>A0A6I6MGC8_9CAUL</name>
<dbReference type="GO" id="GO:0019441">
    <property type="term" value="P:L-tryptophan catabolic process to kynurenine"/>
    <property type="evidence" value="ECO:0007669"/>
    <property type="project" value="InterPro"/>
</dbReference>
<dbReference type="Proteomes" id="UP000431269">
    <property type="component" value="Chromosome"/>
</dbReference>
<gene>
    <name evidence="1" type="primary">kynB_1</name>
    <name evidence="1" type="ORF">DSM104635_00497</name>
</gene>
<dbReference type="RefSeq" id="WP_158764684.1">
    <property type="nucleotide sequence ID" value="NZ_CP047045.1"/>
</dbReference>
<keyword evidence="2" id="KW-1185">Reference proteome</keyword>
<dbReference type="EMBL" id="CP047045">
    <property type="protein sequence ID" value="QGZ93685.1"/>
    <property type="molecule type" value="Genomic_DNA"/>
</dbReference>
<dbReference type="SUPFAM" id="SSF102198">
    <property type="entry name" value="Putative cyclase"/>
    <property type="match status" value="1"/>
</dbReference>
<dbReference type="GO" id="GO:0004061">
    <property type="term" value="F:arylformamidase activity"/>
    <property type="evidence" value="ECO:0007669"/>
    <property type="project" value="UniProtKB-EC"/>
</dbReference>
<dbReference type="AlphaFoldDB" id="A0A6I6MGC8"/>
<dbReference type="KEGG" id="tsv:DSM104635_00497"/>
<reference evidence="2" key="1">
    <citation type="submission" date="2019-12" db="EMBL/GenBank/DDBJ databases">
        <title>Complete genome of Terracaulis silvestris 0127_4.</title>
        <authorList>
            <person name="Vieira S."/>
            <person name="Riedel T."/>
            <person name="Sproer C."/>
            <person name="Pascual J."/>
            <person name="Boedeker C."/>
            <person name="Overmann J."/>
        </authorList>
    </citation>
    <scope>NUCLEOTIDE SEQUENCE [LARGE SCALE GENOMIC DNA]</scope>
    <source>
        <strain evidence="2">0127_4</strain>
    </source>
</reference>
<dbReference type="Gene3D" id="3.50.30.50">
    <property type="entry name" value="Putative cyclase"/>
    <property type="match status" value="1"/>
</dbReference>
<evidence type="ECO:0000313" key="2">
    <source>
        <dbReference type="Proteomes" id="UP000431269"/>
    </source>
</evidence>
<dbReference type="PANTHER" id="PTHR34861:SF10">
    <property type="entry name" value="CYCLASE"/>
    <property type="match status" value="1"/>
</dbReference>
<dbReference type="PANTHER" id="PTHR34861">
    <property type="match status" value="1"/>
</dbReference>
<organism evidence="1 2">
    <name type="scientific">Terricaulis silvestris</name>
    <dbReference type="NCBI Taxonomy" id="2686094"/>
    <lineage>
        <taxon>Bacteria</taxon>
        <taxon>Pseudomonadati</taxon>
        <taxon>Pseudomonadota</taxon>
        <taxon>Alphaproteobacteria</taxon>
        <taxon>Caulobacterales</taxon>
        <taxon>Caulobacteraceae</taxon>
        <taxon>Terricaulis</taxon>
    </lineage>
</organism>